<organism evidence="1 2">
    <name type="scientific">Rhizobium skierniewicense</name>
    <dbReference type="NCBI Taxonomy" id="984260"/>
    <lineage>
        <taxon>Bacteria</taxon>
        <taxon>Pseudomonadati</taxon>
        <taxon>Pseudomonadota</taxon>
        <taxon>Alphaproteobacteria</taxon>
        <taxon>Hyphomicrobiales</taxon>
        <taxon>Rhizobiaceae</taxon>
        <taxon>Rhizobium/Agrobacterium group</taxon>
        <taxon>Rhizobium</taxon>
    </lineage>
</organism>
<comment type="caution">
    <text evidence="1">The sequence shown here is derived from an EMBL/GenBank/DDBJ whole genome shotgun (WGS) entry which is preliminary data.</text>
</comment>
<keyword evidence="2" id="KW-1185">Reference proteome</keyword>
<reference evidence="1 2" key="1">
    <citation type="submission" date="2020-08" db="EMBL/GenBank/DDBJ databases">
        <title>Genomic Encyclopedia of Type Strains, Phase IV (KMG-IV): sequencing the most valuable type-strain genomes for metagenomic binning, comparative biology and taxonomic classification.</title>
        <authorList>
            <person name="Goeker M."/>
        </authorList>
    </citation>
    <scope>NUCLEOTIDE SEQUENCE [LARGE SCALE GENOMIC DNA]</scope>
    <source>
        <strain evidence="1 2">DSM 26438</strain>
    </source>
</reference>
<protein>
    <submittedName>
        <fullName evidence="1">Uncharacterized protein</fullName>
    </submittedName>
</protein>
<evidence type="ECO:0000313" key="2">
    <source>
        <dbReference type="Proteomes" id="UP000565286"/>
    </source>
</evidence>
<dbReference type="AlphaFoldDB" id="A0A7W6G3S8"/>
<evidence type="ECO:0000313" key="1">
    <source>
        <dbReference type="EMBL" id="MBB3948513.1"/>
    </source>
</evidence>
<accession>A0A7W6G3S8</accession>
<sequence length="70" mass="8072">VHAAELGLPLVDARITDTVLAAKLRDRRARLGSFRMPMICSSVKRLRFIPWSSQWARAYFKMDYFNGARS</sequence>
<gene>
    <name evidence="1" type="ORF">GGQ73_004500</name>
</gene>
<dbReference type="Proteomes" id="UP000565286">
    <property type="component" value="Unassembled WGS sequence"/>
</dbReference>
<feature type="non-terminal residue" evidence="1">
    <location>
        <position position="1"/>
    </location>
</feature>
<proteinExistence type="predicted"/>
<name>A0A7W6G3S8_9HYPH</name>
<dbReference type="EMBL" id="JACIDV010000019">
    <property type="protein sequence ID" value="MBB3948513.1"/>
    <property type="molecule type" value="Genomic_DNA"/>
</dbReference>